<gene>
    <name evidence="1" type="ORF">S01H4_37556</name>
</gene>
<sequence>MFKEGVKIFCKIDDIDIPSVSDSYSNLSEIIPTSTFFEDISIHIILSRFAISNDLKMFKFLNKTAKDV</sequence>
<reference evidence="1" key="1">
    <citation type="journal article" date="2014" name="Front. Microbiol.">
        <title>High frequency of phylogenetically diverse reductive dehalogenase-homologous genes in deep subseafloor sedimentary metagenomes.</title>
        <authorList>
            <person name="Kawai M."/>
            <person name="Futagami T."/>
            <person name="Toyoda A."/>
            <person name="Takaki Y."/>
            <person name="Nishi S."/>
            <person name="Hori S."/>
            <person name="Arai W."/>
            <person name="Tsubouchi T."/>
            <person name="Morono Y."/>
            <person name="Uchiyama I."/>
            <person name="Ito T."/>
            <person name="Fujiyama A."/>
            <person name="Inagaki F."/>
            <person name="Takami H."/>
        </authorList>
    </citation>
    <scope>NUCLEOTIDE SEQUENCE</scope>
    <source>
        <strain evidence="1">Expedition CK06-06</strain>
    </source>
</reference>
<dbReference type="EMBL" id="BART01020190">
    <property type="protein sequence ID" value="GAH01184.1"/>
    <property type="molecule type" value="Genomic_DNA"/>
</dbReference>
<proteinExistence type="predicted"/>
<dbReference type="AlphaFoldDB" id="X1D7X3"/>
<organism evidence="1">
    <name type="scientific">marine sediment metagenome</name>
    <dbReference type="NCBI Taxonomy" id="412755"/>
    <lineage>
        <taxon>unclassified sequences</taxon>
        <taxon>metagenomes</taxon>
        <taxon>ecological metagenomes</taxon>
    </lineage>
</organism>
<protein>
    <submittedName>
        <fullName evidence="1">Uncharacterized protein</fullName>
    </submittedName>
</protein>
<evidence type="ECO:0000313" key="1">
    <source>
        <dbReference type="EMBL" id="GAH01184.1"/>
    </source>
</evidence>
<accession>X1D7X3</accession>
<comment type="caution">
    <text evidence="1">The sequence shown here is derived from an EMBL/GenBank/DDBJ whole genome shotgun (WGS) entry which is preliminary data.</text>
</comment>
<name>X1D7X3_9ZZZZ</name>